<dbReference type="InterPro" id="IPR002644">
    <property type="entry name" value="PSII_PsbZ"/>
</dbReference>
<dbReference type="InterPro" id="IPR036512">
    <property type="entry name" value="PSII_PsbZ_sf"/>
</dbReference>
<evidence type="ECO:0000256" key="10">
    <source>
        <dbReference type="ARBA" id="ARBA00023276"/>
    </source>
</evidence>
<evidence type="ECO:0000256" key="4">
    <source>
        <dbReference type="ARBA" id="ARBA00022469"/>
    </source>
</evidence>
<comment type="subcellular location">
    <subcellularLocation>
        <location evidence="1">Membrane</location>
        <topology evidence="1">Multi-pass membrane protein</topology>
    </subcellularLocation>
    <subcellularLocation>
        <location evidence="12">Plastid</location>
        <location evidence="12">Chloroplast thylakoid membrane</location>
        <topology evidence="12">Multi-pass membrane protein</topology>
    </subcellularLocation>
</comment>
<sequence length="64" mass="6679">MITALVALLVLLSLALVVTVPVALATPGEWEESRSKFFTGFQAWVSLVILIAAADGIATSTSSM</sequence>
<dbReference type="GO" id="GO:0042549">
    <property type="term" value="P:photosystem II stabilization"/>
    <property type="evidence" value="ECO:0007669"/>
    <property type="project" value="InterPro"/>
</dbReference>
<feature type="transmembrane region" description="Helical" evidence="14">
    <location>
        <begin position="41"/>
        <end position="58"/>
    </location>
</feature>
<evidence type="ECO:0000256" key="9">
    <source>
        <dbReference type="ARBA" id="ARBA00023136"/>
    </source>
</evidence>
<dbReference type="SUPFAM" id="SSF161055">
    <property type="entry name" value="PsbZ-like"/>
    <property type="match status" value="1"/>
</dbReference>
<evidence type="ECO:0000313" key="16">
    <source>
        <dbReference type="EMBL" id="QGW12662.1"/>
    </source>
</evidence>
<keyword evidence="9 12" id="KW-0472">Membrane</keyword>
<proteinExistence type="inferred from homology"/>
<protein>
    <recommendedName>
        <fullName evidence="3 12">Photosystem II reaction center protein Z</fullName>
        <shortName evidence="12">PSII-Z</shortName>
    </recommendedName>
</protein>
<evidence type="ECO:0000256" key="5">
    <source>
        <dbReference type="ARBA" id="ARBA00022531"/>
    </source>
</evidence>
<evidence type="ECO:0000256" key="13">
    <source>
        <dbReference type="RuleBase" id="RU003472"/>
    </source>
</evidence>
<comment type="subunit">
    <text evidence="11 12">PSII is composed of 1 copy each of membrane proteins PsbA, PsbB, PsbC, PsbD, PsbE, PsbF, PsbH, PsbI, PsbJ, PsbK, PsbL, PsbM, PsbT, PsbY, PsbZ, Psb30/Ycf12, at least 3 peripheral proteins of the oxygen-evolving complex and a large number of cofactors. It forms dimeric complexes.</text>
</comment>
<organism evidence="16">
    <name type="scientific">Nanofrustulum shiloi</name>
    <dbReference type="NCBI Taxonomy" id="210602"/>
    <lineage>
        <taxon>Eukaryota</taxon>
        <taxon>Sar</taxon>
        <taxon>Stramenopiles</taxon>
        <taxon>Ochrophyta</taxon>
        <taxon>Bacillariophyta</taxon>
        <taxon>Fragilariophyceae</taxon>
        <taxon>Fragilariophycidae</taxon>
        <taxon>Fragilariales</taxon>
        <taxon>Staurosiraceae</taxon>
        <taxon>Nanofrustulum</taxon>
    </lineage>
</organism>
<dbReference type="Gene3D" id="1.10.287.740">
    <property type="entry name" value="Photosystem II PsbZ, reaction centre"/>
    <property type="match status" value="1"/>
</dbReference>
<dbReference type="GO" id="GO:0009539">
    <property type="term" value="C:photosystem II reaction center"/>
    <property type="evidence" value="ECO:0007669"/>
    <property type="project" value="InterPro"/>
</dbReference>
<keyword evidence="7 12" id="KW-1133">Transmembrane helix</keyword>
<dbReference type="PANTHER" id="PTHR34971">
    <property type="entry name" value="PHOTOSYSTEM II REACTION CENTER PROTEIN Z"/>
    <property type="match status" value="1"/>
</dbReference>
<keyword evidence="15" id="KW-0732">Signal</keyword>
<evidence type="ECO:0000256" key="11">
    <source>
        <dbReference type="ARBA" id="ARBA00038734"/>
    </source>
</evidence>
<comment type="function">
    <text evidence="13">Controls the interaction of photosystem II (PSII) cores with the light-harvesting antenna, regulates electron flow through the 2 photosystem reaction centers. PSII is a light-driven water plastoquinone oxidoreductase, using light energy to abstract electrons from H(2)O, generating a proton gradient subsequently used for ATP formation.</text>
</comment>
<evidence type="ECO:0000256" key="15">
    <source>
        <dbReference type="SAM" id="SignalP"/>
    </source>
</evidence>
<feature type="signal peptide" evidence="15">
    <location>
        <begin position="1"/>
        <end position="25"/>
    </location>
</feature>
<name>A0A650G2R8_9STRA</name>
<dbReference type="PANTHER" id="PTHR34971:SF2">
    <property type="entry name" value="PHOTOSYSTEM II REACTION CENTER PROTEIN Z"/>
    <property type="match status" value="1"/>
</dbReference>
<keyword evidence="10 12" id="KW-0604">Photosystem II</keyword>
<accession>A0A650G2R8</accession>
<evidence type="ECO:0000256" key="6">
    <source>
        <dbReference type="ARBA" id="ARBA00022692"/>
    </source>
</evidence>
<geneLocation type="chloroplast" evidence="16"/>
<comment type="similarity">
    <text evidence="2 12 13">Belongs to the PsbZ family.</text>
</comment>
<keyword evidence="16" id="KW-0934">Plastid</keyword>
<dbReference type="GO" id="GO:0009535">
    <property type="term" value="C:chloroplast thylakoid membrane"/>
    <property type="evidence" value="ECO:0007669"/>
    <property type="project" value="UniProtKB-SubCell"/>
</dbReference>
<keyword evidence="6 12" id="KW-0812">Transmembrane</keyword>
<dbReference type="NCBIfam" id="TIGR03043">
    <property type="entry name" value="PS_II_psbZ"/>
    <property type="match status" value="1"/>
</dbReference>
<keyword evidence="5 12" id="KW-0602">Photosynthesis</keyword>
<dbReference type="Pfam" id="PF01737">
    <property type="entry name" value="Ycf9"/>
    <property type="match status" value="1"/>
</dbReference>
<keyword evidence="4 12" id="KW-0674">Reaction center</keyword>
<evidence type="ECO:0000256" key="2">
    <source>
        <dbReference type="ARBA" id="ARBA00008367"/>
    </source>
</evidence>
<comment type="function">
    <text evidence="12">May control the interaction of photosystem II (PSII) cores with the light-harvesting antenna, regulates electron flow through the 2 photosystem reaction centers. PSII is a light-driven water plastoquinone oxidoreductase, using light energy to abstract electrons from H(2)O, generating a proton gradient subsequently used for ATP formation.</text>
</comment>
<evidence type="ECO:0000256" key="1">
    <source>
        <dbReference type="ARBA" id="ARBA00004141"/>
    </source>
</evidence>
<dbReference type="GO" id="GO:0015979">
    <property type="term" value="P:photosynthesis"/>
    <property type="evidence" value="ECO:0007669"/>
    <property type="project" value="UniProtKB-UniRule"/>
</dbReference>
<evidence type="ECO:0000256" key="8">
    <source>
        <dbReference type="ARBA" id="ARBA00023078"/>
    </source>
</evidence>
<evidence type="ECO:0000256" key="14">
    <source>
        <dbReference type="SAM" id="Phobius"/>
    </source>
</evidence>
<feature type="chain" id="PRO_5024922165" description="Photosystem II reaction center protein Z" evidence="15">
    <location>
        <begin position="26"/>
        <end position="64"/>
    </location>
</feature>
<evidence type="ECO:0000256" key="3">
    <source>
        <dbReference type="ARBA" id="ARBA00021665"/>
    </source>
</evidence>
<dbReference type="HAMAP" id="MF_00644">
    <property type="entry name" value="PSII_PsbZ"/>
    <property type="match status" value="1"/>
</dbReference>
<keyword evidence="16" id="KW-0150">Chloroplast</keyword>
<dbReference type="EMBL" id="MN276191">
    <property type="protein sequence ID" value="QGW12662.1"/>
    <property type="molecule type" value="Genomic_DNA"/>
</dbReference>
<evidence type="ECO:0000256" key="7">
    <source>
        <dbReference type="ARBA" id="ARBA00022989"/>
    </source>
</evidence>
<keyword evidence="8 12" id="KW-0793">Thylakoid</keyword>
<gene>
    <name evidence="12 16" type="primary">psbZ</name>
</gene>
<evidence type="ECO:0000256" key="12">
    <source>
        <dbReference type="HAMAP-Rule" id="MF_00644"/>
    </source>
</evidence>
<dbReference type="AlphaFoldDB" id="A0A650G2R8"/>
<reference evidence="16" key="1">
    <citation type="submission" date="2019-08" db="EMBL/GenBank/DDBJ databases">
        <title>Complete plastome sequence of the araphid diatom Nanofrustulum shiloi.</title>
        <authorList>
            <person name="Li C."/>
            <person name="Lemieux C."/>
        </authorList>
    </citation>
    <scope>NUCLEOTIDE SEQUENCE</scope>
    <source>
        <strain evidence="16">SZCZM404</strain>
    </source>
</reference>